<organism evidence="2 3">
    <name type="scientific">Fulvimarina uroteuthidis</name>
    <dbReference type="NCBI Taxonomy" id="3098149"/>
    <lineage>
        <taxon>Bacteria</taxon>
        <taxon>Pseudomonadati</taxon>
        <taxon>Pseudomonadota</taxon>
        <taxon>Alphaproteobacteria</taxon>
        <taxon>Hyphomicrobiales</taxon>
        <taxon>Aurantimonadaceae</taxon>
        <taxon>Fulvimarina</taxon>
    </lineage>
</organism>
<dbReference type="RefSeq" id="WP_322186991.1">
    <property type="nucleotide sequence ID" value="NZ_JAXLPB010000003.1"/>
</dbReference>
<gene>
    <name evidence="2" type="ORF">U0C82_10150</name>
</gene>
<dbReference type="Proteomes" id="UP001294412">
    <property type="component" value="Unassembled WGS sequence"/>
</dbReference>
<feature type="transmembrane region" description="Helical" evidence="1">
    <location>
        <begin position="38"/>
        <end position="63"/>
    </location>
</feature>
<proteinExistence type="predicted"/>
<accession>A0ABU5I2A5</accession>
<feature type="transmembrane region" description="Helical" evidence="1">
    <location>
        <begin position="6"/>
        <end position="26"/>
    </location>
</feature>
<keyword evidence="3" id="KW-1185">Reference proteome</keyword>
<evidence type="ECO:0000256" key="1">
    <source>
        <dbReference type="SAM" id="Phobius"/>
    </source>
</evidence>
<name>A0ABU5I2A5_9HYPH</name>
<keyword evidence="1" id="KW-1133">Transmembrane helix</keyword>
<reference evidence="2 3" key="1">
    <citation type="submission" date="2023-12" db="EMBL/GenBank/DDBJ databases">
        <title>Description of Novel Strain Fulvimarina sp. 2208YS6-2-32 isolated from Uroteuthis (Photololigo) edulis.</title>
        <authorList>
            <person name="Park J.-S."/>
        </authorList>
    </citation>
    <scope>NUCLEOTIDE SEQUENCE [LARGE SCALE GENOMIC DNA]</scope>
    <source>
        <strain evidence="2 3">2208YS6-2-32</strain>
    </source>
</reference>
<dbReference type="EMBL" id="JAXLPB010000003">
    <property type="protein sequence ID" value="MDY8109500.1"/>
    <property type="molecule type" value="Genomic_DNA"/>
</dbReference>
<evidence type="ECO:0000313" key="2">
    <source>
        <dbReference type="EMBL" id="MDY8109500.1"/>
    </source>
</evidence>
<comment type="caution">
    <text evidence="2">The sequence shown here is derived from an EMBL/GenBank/DDBJ whole genome shotgun (WGS) entry which is preliminary data.</text>
</comment>
<evidence type="ECO:0000313" key="3">
    <source>
        <dbReference type="Proteomes" id="UP001294412"/>
    </source>
</evidence>
<keyword evidence="1" id="KW-0812">Transmembrane</keyword>
<sequence>MMSMGVLGALIGLAIGIADVFILGLVKARIEQQRPTEGGGGGLVIGIVQISQLIFFPVAGWYAGTYLL</sequence>
<protein>
    <submittedName>
        <fullName evidence="2">Uncharacterized protein</fullName>
    </submittedName>
</protein>
<keyword evidence="1" id="KW-0472">Membrane</keyword>